<dbReference type="GO" id="GO:0031145">
    <property type="term" value="P:anaphase-promoting complex-dependent catabolic process"/>
    <property type="evidence" value="ECO:0007669"/>
    <property type="project" value="TreeGrafter"/>
</dbReference>
<gene>
    <name evidence="10" type="ORF">LOD99_2294</name>
</gene>
<keyword evidence="4" id="KW-0677">Repeat</keyword>
<feature type="repeat" description="WD" evidence="7">
    <location>
        <begin position="264"/>
        <end position="298"/>
    </location>
</feature>
<sequence>MEIGDTTKHKIDIANQGKKPTFHTPNDCLRNTSSRPKTPQFTEGDRFIPNRKTTDFDSAHQQLIQSAKDNMDSSLSQANELITKQLNSKTPERILSYNCKVPECDNTLSIYTSQKLNPKYVNRSARYIPKEPTRILDAPDVINDYYLNLLDWNSNNMIAVGLGTAVYIWNASNGIISKLCEYHSPEYPSSLSWSASPKYLAVGTSNREVQIWDTETLKLIRTMLGHTFRIGSLAWNTHLLTSGSQNGFIIHHDPRVPDHIVCYLSKHSQEVCGLKWSPDMTFLASGGNDNLLCIWDVKKLTTNEPLHTSSLHIAAVKALAWCPWKNCLLASGGGTADRHLRIWNAQTGKCFCQEDTGSQISGIVWSERYKEIVTSHGYSKNQLNIWRYPSIQLVGELTGHSQRILSTVLSPNERTIATLGADESLRFWDCFQEVQPKLTNKIFPATKSQISHSL</sequence>
<evidence type="ECO:0000256" key="5">
    <source>
        <dbReference type="ARBA" id="ARBA00022776"/>
    </source>
</evidence>
<dbReference type="PANTHER" id="PTHR19918:SF8">
    <property type="entry name" value="FI02843P"/>
    <property type="match status" value="1"/>
</dbReference>
<comment type="caution">
    <text evidence="10">The sequence shown here is derived from an EMBL/GenBank/DDBJ whole genome shotgun (WGS) entry which is preliminary data.</text>
</comment>
<name>A0AAV7K1S7_9METZ</name>
<keyword evidence="11" id="KW-1185">Reference proteome</keyword>
<feature type="repeat" description="WD" evidence="7">
    <location>
        <begin position="190"/>
        <end position="222"/>
    </location>
</feature>
<evidence type="ECO:0000256" key="4">
    <source>
        <dbReference type="ARBA" id="ARBA00022737"/>
    </source>
</evidence>
<dbReference type="GO" id="GO:1990757">
    <property type="term" value="F:ubiquitin ligase activator activity"/>
    <property type="evidence" value="ECO:0007669"/>
    <property type="project" value="TreeGrafter"/>
</dbReference>
<evidence type="ECO:0000313" key="11">
    <source>
        <dbReference type="Proteomes" id="UP001165289"/>
    </source>
</evidence>
<dbReference type="EMBL" id="JAKMXF010000210">
    <property type="protein sequence ID" value="KAI6655005.1"/>
    <property type="molecule type" value="Genomic_DNA"/>
</dbReference>
<evidence type="ECO:0000256" key="3">
    <source>
        <dbReference type="ARBA" id="ARBA00022618"/>
    </source>
</evidence>
<evidence type="ECO:0000256" key="1">
    <source>
        <dbReference type="ARBA" id="ARBA00006445"/>
    </source>
</evidence>
<dbReference type="Proteomes" id="UP001165289">
    <property type="component" value="Unassembled WGS sequence"/>
</dbReference>
<keyword evidence="3 10" id="KW-0132">Cell division</keyword>
<evidence type="ECO:0000259" key="9">
    <source>
        <dbReference type="Pfam" id="PF24807"/>
    </source>
</evidence>
<feature type="compositionally biased region" description="Basic and acidic residues" evidence="8">
    <location>
        <begin position="1"/>
        <end position="12"/>
    </location>
</feature>
<keyword evidence="2 7" id="KW-0853">WD repeat</keyword>
<feature type="region of interest" description="Disordered" evidence="8">
    <location>
        <begin position="1"/>
        <end position="51"/>
    </location>
</feature>
<dbReference type="PANTHER" id="PTHR19918">
    <property type="entry name" value="CELL DIVISION CYCLE 20 CDC20 FIZZY -RELATED"/>
    <property type="match status" value="1"/>
</dbReference>
<organism evidence="10 11">
    <name type="scientific">Oopsacas minuta</name>
    <dbReference type="NCBI Taxonomy" id="111878"/>
    <lineage>
        <taxon>Eukaryota</taxon>
        <taxon>Metazoa</taxon>
        <taxon>Porifera</taxon>
        <taxon>Hexactinellida</taxon>
        <taxon>Hexasterophora</taxon>
        <taxon>Lyssacinosida</taxon>
        <taxon>Leucopsacidae</taxon>
        <taxon>Oopsacas</taxon>
    </lineage>
</organism>
<dbReference type="GO" id="GO:0005680">
    <property type="term" value="C:anaphase-promoting complex"/>
    <property type="evidence" value="ECO:0007669"/>
    <property type="project" value="TreeGrafter"/>
</dbReference>
<keyword evidence="5" id="KW-0498">Mitosis</keyword>
<dbReference type="InterPro" id="IPR033010">
    <property type="entry name" value="Cdc20/Fizzy"/>
</dbReference>
<evidence type="ECO:0000256" key="2">
    <source>
        <dbReference type="ARBA" id="ARBA00022574"/>
    </source>
</evidence>
<dbReference type="PROSITE" id="PS50082">
    <property type="entry name" value="WD_REPEATS_2"/>
    <property type="match status" value="3"/>
</dbReference>
<dbReference type="InterPro" id="IPR036322">
    <property type="entry name" value="WD40_repeat_dom_sf"/>
</dbReference>
<comment type="similarity">
    <text evidence="1">Belongs to the WD repeat CDC20/Fizzy family.</text>
</comment>
<dbReference type="CDD" id="cd00200">
    <property type="entry name" value="WD40"/>
    <property type="match status" value="1"/>
</dbReference>
<accession>A0AAV7K1S7</accession>
<dbReference type="Pfam" id="PF24807">
    <property type="entry name" value="WD40_CDC20-Fz"/>
    <property type="match status" value="1"/>
</dbReference>
<dbReference type="GO" id="GO:0010997">
    <property type="term" value="F:anaphase-promoting complex binding"/>
    <property type="evidence" value="ECO:0007669"/>
    <property type="project" value="InterPro"/>
</dbReference>
<dbReference type="InterPro" id="IPR019775">
    <property type="entry name" value="WD40_repeat_CS"/>
</dbReference>
<reference evidence="10 11" key="1">
    <citation type="journal article" date="2023" name="BMC Biol.">
        <title>The compact genome of the sponge Oopsacas minuta (Hexactinellida) is lacking key metazoan core genes.</title>
        <authorList>
            <person name="Santini S."/>
            <person name="Schenkelaars Q."/>
            <person name="Jourda C."/>
            <person name="Duchesne M."/>
            <person name="Belahbib H."/>
            <person name="Rocher C."/>
            <person name="Selva M."/>
            <person name="Riesgo A."/>
            <person name="Vervoort M."/>
            <person name="Leys S.P."/>
            <person name="Kodjabachian L."/>
            <person name="Le Bivic A."/>
            <person name="Borchiellini C."/>
            <person name="Claverie J.M."/>
            <person name="Renard E."/>
        </authorList>
    </citation>
    <scope>NUCLEOTIDE SEQUENCE [LARGE SCALE GENOMIC DNA]</scope>
    <source>
        <strain evidence="10">SPO-2</strain>
    </source>
</reference>
<evidence type="ECO:0000313" key="10">
    <source>
        <dbReference type="EMBL" id="KAI6655005.1"/>
    </source>
</evidence>
<dbReference type="AlphaFoldDB" id="A0AAV7K1S7"/>
<feature type="domain" description="CDC20/Fizzy WD40" evidence="9">
    <location>
        <begin position="136"/>
        <end position="428"/>
    </location>
</feature>
<proteinExistence type="inferred from homology"/>
<dbReference type="GO" id="GO:0051301">
    <property type="term" value="P:cell division"/>
    <property type="evidence" value="ECO:0007669"/>
    <property type="project" value="UniProtKB-KW"/>
</dbReference>
<dbReference type="GO" id="GO:1905786">
    <property type="term" value="P:positive regulation of anaphase-promoting complex-dependent catabolic process"/>
    <property type="evidence" value="ECO:0007669"/>
    <property type="project" value="TreeGrafter"/>
</dbReference>
<evidence type="ECO:0000256" key="6">
    <source>
        <dbReference type="ARBA" id="ARBA00023306"/>
    </source>
</evidence>
<protein>
    <submittedName>
        <fullName evidence="10">Cell division cycle protein 20-like</fullName>
    </submittedName>
</protein>
<dbReference type="InterPro" id="IPR015943">
    <property type="entry name" value="WD40/YVTN_repeat-like_dom_sf"/>
</dbReference>
<dbReference type="SMART" id="SM00320">
    <property type="entry name" value="WD40"/>
    <property type="match status" value="6"/>
</dbReference>
<dbReference type="PROSITE" id="PS50294">
    <property type="entry name" value="WD_REPEATS_REGION"/>
    <property type="match status" value="2"/>
</dbReference>
<dbReference type="PROSITE" id="PS00678">
    <property type="entry name" value="WD_REPEATS_1"/>
    <property type="match status" value="1"/>
</dbReference>
<evidence type="ECO:0000256" key="8">
    <source>
        <dbReference type="SAM" id="MobiDB-lite"/>
    </source>
</evidence>
<feature type="compositionally biased region" description="Polar residues" evidence="8">
    <location>
        <begin position="29"/>
        <end position="41"/>
    </location>
</feature>
<dbReference type="Gene3D" id="2.130.10.10">
    <property type="entry name" value="YVTN repeat-like/Quinoprotein amine dehydrogenase"/>
    <property type="match status" value="1"/>
</dbReference>
<evidence type="ECO:0000256" key="7">
    <source>
        <dbReference type="PROSITE-ProRule" id="PRU00221"/>
    </source>
</evidence>
<dbReference type="InterPro" id="IPR056150">
    <property type="entry name" value="WD40_CDC20-Fz"/>
</dbReference>
<dbReference type="InterPro" id="IPR001680">
    <property type="entry name" value="WD40_rpt"/>
</dbReference>
<feature type="repeat" description="WD" evidence="7">
    <location>
        <begin position="397"/>
        <end position="429"/>
    </location>
</feature>
<keyword evidence="6" id="KW-0131">Cell cycle</keyword>
<dbReference type="SUPFAM" id="SSF50978">
    <property type="entry name" value="WD40 repeat-like"/>
    <property type="match status" value="1"/>
</dbReference>